<gene>
    <name evidence="6" type="ORF">SAMN06296429_11061</name>
</gene>
<name>A0A1W2C688_9MICO</name>
<dbReference type="Gene3D" id="1.10.357.10">
    <property type="entry name" value="Tetracycline Repressor, domain 2"/>
    <property type="match status" value="1"/>
</dbReference>
<dbReference type="Proteomes" id="UP000192634">
    <property type="component" value="Unassembled WGS sequence"/>
</dbReference>
<feature type="domain" description="HTH tetR-type" evidence="5">
    <location>
        <begin position="8"/>
        <end position="68"/>
    </location>
</feature>
<evidence type="ECO:0000256" key="1">
    <source>
        <dbReference type="ARBA" id="ARBA00023015"/>
    </source>
</evidence>
<keyword evidence="2 4" id="KW-0238">DNA-binding</keyword>
<accession>A0A1W2C688</accession>
<organism evidence="6 7">
    <name type="scientific">Janibacter indicus</name>
    <dbReference type="NCBI Taxonomy" id="857417"/>
    <lineage>
        <taxon>Bacteria</taxon>
        <taxon>Bacillati</taxon>
        <taxon>Actinomycetota</taxon>
        <taxon>Actinomycetes</taxon>
        <taxon>Micrococcales</taxon>
        <taxon>Intrasporangiaceae</taxon>
        <taxon>Janibacter</taxon>
    </lineage>
</organism>
<reference evidence="6 7" key="1">
    <citation type="submission" date="2017-04" db="EMBL/GenBank/DDBJ databases">
        <authorList>
            <person name="Afonso C.L."/>
            <person name="Miller P.J."/>
            <person name="Scott M.A."/>
            <person name="Spackman E."/>
            <person name="Goraichik I."/>
            <person name="Dimitrov K.M."/>
            <person name="Suarez D.L."/>
            <person name="Swayne D.E."/>
        </authorList>
    </citation>
    <scope>NUCLEOTIDE SEQUENCE [LARGE SCALE GENOMIC DNA]</scope>
    <source>
        <strain evidence="6 7">CGMCC 1.12511</strain>
    </source>
</reference>
<dbReference type="PANTHER" id="PTHR47506">
    <property type="entry name" value="TRANSCRIPTIONAL REGULATORY PROTEIN"/>
    <property type="match status" value="1"/>
</dbReference>
<dbReference type="OrthoDB" id="3196926at2"/>
<evidence type="ECO:0000256" key="2">
    <source>
        <dbReference type="ARBA" id="ARBA00023125"/>
    </source>
</evidence>
<evidence type="ECO:0000256" key="4">
    <source>
        <dbReference type="PROSITE-ProRule" id="PRU00335"/>
    </source>
</evidence>
<keyword evidence="1" id="KW-0805">Transcription regulation</keyword>
<dbReference type="EMBL" id="FWXN01000010">
    <property type="protein sequence ID" value="SMC80631.1"/>
    <property type="molecule type" value="Genomic_DNA"/>
</dbReference>
<dbReference type="AlphaFoldDB" id="A0A1W2C688"/>
<evidence type="ECO:0000313" key="7">
    <source>
        <dbReference type="Proteomes" id="UP000192634"/>
    </source>
</evidence>
<evidence type="ECO:0000313" key="6">
    <source>
        <dbReference type="EMBL" id="SMC80631.1"/>
    </source>
</evidence>
<evidence type="ECO:0000259" key="5">
    <source>
        <dbReference type="PROSITE" id="PS50977"/>
    </source>
</evidence>
<dbReference type="RefSeq" id="WP_084451922.1">
    <property type="nucleotide sequence ID" value="NZ_FWXN01000010.1"/>
</dbReference>
<evidence type="ECO:0000256" key="3">
    <source>
        <dbReference type="ARBA" id="ARBA00023163"/>
    </source>
</evidence>
<sequence>MATTERRRPARERLLTAADELMFVEGVVLTPVDVILRRAGASPATLYANFGNKDGLIAAALERRLGEWTEVWDAAVADAETPTDRLLAIFPALRTYQRERLDERWCAFSGTAAATGNPAPAVAEMLTAEDTLLHERIESLAAQVVPGERGVRLADEVVVAYLGAITGMLRGDQERAIAAGERTAAHLVEVALAEV</sequence>
<dbReference type="InterPro" id="IPR001647">
    <property type="entry name" value="HTH_TetR"/>
</dbReference>
<dbReference type="GO" id="GO:0003677">
    <property type="term" value="F:DNA binding"/>
    <property type="evidence" value="ECO:0007669"/>
    <property type="project" value="UniProtKB-UniRule"/>
</dbReference>
<dbReference type="PRINTS" id="PR00455">
    <property type="entry name" value="HTHTETR"/>
</dbReference>
<dbReference type="SUPFAM" id="SSF46689">
    <property type="entry name" value="Homeodomain-like"/>
    <property type="match status" value="1"/>
</dbReference>
<proteinExistence type="predicted"/>
<dbReference type="PROSITE" id="PS50977">
    <property type="entry name" value="HTH_TETR_2"/>
    <property type="match status" value="1"/>
</dbReference>
<dbReference type="PANTHER" id="PTHR47506:SF1">
    <property type="entry name" value="HTH-TYPE TRANSCRIPTIONAL REGULATOR YJDC"/>
    <property type="match status" value="1"/>
</dbReference>
<dbReference type="Pfam" id="PF00440">
    <property type="entry name" value="TetR_N"/>
    <property type="match status" value="1"/>
</dbReference>
<keyword evidence="3" id="KW-0804">Transcription</keyword>
<feature type="DNA-binding region" description="H-T-H motif" evidence="4">
    <location>
        <begin position="31"/>
        <end position="50"/>
    </location>
</feature>
<protein>
    <submittedName>
        <fullName evidence="6">Transcriptional regulator, TetR family</fullName>
    </submittedName>
</protein>
<dbReference type="InterPro" id="IPR009057">
    <property type="entry name" value="Homeodomain-like_sf"/>
</dbReference>